<dbReference type="EMBL" id="CALTRL010000156">
    <property type="protein sequence ID" value="CAH7666817.1"/>
    <property type="molecule type" value="Genomic_DNA"/>
</dbReference>
<comment type="caution">
    <text evidence="2">The sequence shown here is derived from an EMBL/GenBank/DDBJ whole genome shotgun (WGS) entry which is preliminary data.</text>
</comment>
<evidence type="ECO:0000313" key="3">
    <source>
        <dbReference type="Proteomes" id="UP001153365"/>
    </source>
</evidence>
<keyword evidence="3" id="KW-1185">Reference proteome</keyword>
<name>A0AAV0AI08_PHAPC</name>
<gene>
    <name evidence="2" type="ORF">PPACK8108_LOCUS1170</name>
</gene>
<dbReference type="AlphaFoldDB" id="A0AAV0AI08"/>
<sequence length="199" mass="21884">MLFFYQLLILLSSVKYVLSAVTKPQTFDPIANPTGAPSSNNGIQLDINQSFEASFGIVAKSSSSIESSLSSGNVAIIVQALNDINQAFSHLALLFRYSVKFDETVLTFYANSFALLFFKFQSLLQIIYKSPLIYFYVKGTLASIAIQFQIIFRYFNIIGFNVLGVAQQKGEIDSGTWASVGIQFNFGAGITTFKLDTSA</sequence>
<keyword evidence="1" id="KW-0732">Signal</keyword>
<reference evidence="2" key="1">
    <citation type="submission" date="2022-06" db="EMBL/GenBank/DDBJ databases">
        <authorList>
            <consortium name="SYNGENTA / RWTH Aachen University"/>
        </authorList>
    </citation>
    <scope>NUCLEOTIDE SEQUENCE</scope>
</reference>
<dbReference type="Proteomes" id="UP001153365">
    <property type="component" value="Unassembled WGS sequence"/>
</dbReference>
<protein>
    <submittedName>
        <fullName evidence="2">Expressed protein</fullName>
    </submittedName>
</protein>
<accession>A0AAV0AI08</accession>
<evidence type="ECO:0000313" key="2">
    <source>
        <dbReference type="EMBL" id="CAH7666817.1"/>
    </source>
</evidence>
<feature type="signal peptide" evidence="1">
    <location>
        <begin position="1"/>
        <end position="19"/>
    </location>
</feature>
<organism evidence="2 3">
    <name type="scientific">Phakopsora pachyrhizi</name>
    <name type="common">Asian soybean rust disease fungus</name>
    <dbReference type="NCBI Taxonomy" id="170000"/>
    <lineage>
        <taxon>Eukaryota</taxon>
        <taxon>Fungi</taxon>
        <taxon>Dikarya</taxon>
        <taxon>Basidiomycota</taxon>
        <taxon>Pucciniomycotina</taxon>
        <taxon>Pucciniomycetes</taxon>
        <taxon>Pucciniales</taxon>
        <taxon>Phakopsoraceae</taxon>
        <taxon>Phakopsora</taxon>
    </lineage>
</organism>
<proteinExistence type="predicted"/>
<feature type="chain" id="PRO_5043975972" evidence="1">
    <location>
        <begin position="20"/>
        <end position="199"/>
    </location>
</feature>
<evidence type="ECO:0000256" key="1">
    <source>
        <dbReference type="SAM" id="SignalP"/>
    </source>
</evidence>